<dbReference type="EMBL" id="CYSF01000002">
    <property type="protein sequence ID" value="CUH83155.1"/>
    <property type="molecule type" value="Genomic_DNA"/>
</dbReference>
<evidence type="ECO:0000313" key="11">
    <source>
        <dbReference type="Proteomes" id="UP000051681"/>
    </source>
</evidence>
<keyword evidence="11" id="KW-1185">Reference proteome</keyword>
<evidence type="ECO:0000256" key="3">
    <source>
        <dbReference type="ARBA" id="ARBA00022448"/>
    </source>
</evidence>
<evidence type="ECO:0000256" key="2">
    <source>
        <dbReference type="ARBA" id="ARBA00009137"/>
    </source>
</evidence>
<feature type="transmembrane region" description="Helical" evidence="9">
    <location>
        <begin position="354"/>
        <end position="381"/>
    </location>
</feature>
<comment type="similarity">
    <text evidence="2">Belongs to the TrkH potassium transport family.</text>
</comment>
<keyword evidence="8 9" id="KW-0472">Membrane</keyword>
<dbReference type="STRING" id="340021.TM5383_00338"/>
<evidence type="ECO:0000256" key="1">
    <source>
        <dbReference type="ARBA" id="ARBA00004651"/>
    </source>
</evidence>
<dbReference type="OrthoDB" id="7818483at2"/>
<feature type="transmembrane region" description="Helical" evidence="9">
    <location>
        <begin position="477"/>
        <end position="498"/>
    </location>
</feature>
<dbReference type="GO" id="GO:0008324">
    <property type="term" value="F:monoatomic cation transmembrane transporter activity"/>
    <property type="evidence" value="ECO:0007669"/>
    <property type="project" value="InterPro"/>
</dbReference>
<feature type="transmembrane region" description="Helical" evidence="9">
    <location>
        <begin position="282"/>
        <end position="300"/>
    </location>
</feature>
<evidence type="ECO:0000313" key="10">
    <source>
        <dbReference type="EMBL" id="CUH83155.1"/>
    </source>
</evidence>
<evidence type="ECO:0000256" key="9">
    <source>
        <dbReference type="SAM" id="Phobius"/>
    </source>
</evidence>
<name>A0A0N7M1F4_9RHOB</name>
<dbReference type="PANTHER" id="PTHR32024:SF2">
    <property type="entry name" value="TRK SYSTEM POTASSIUM UPTAKE PROTEIN TRKG-RELATED"/>
    <property type="match status" value="1"/>
</dbReference>
<evidence type="ECO:0000256" key="7">
    <source>
        <dbReference type="ARBA" id="ARBA00023065"/>
    </source>
</evidence>
<feature type="transmembrane region" description="Helical" evidence="9">
    <location>
        <begin position="191"/>
        <end position="211"/>
    </location>
</feature>
<feature type="transmembrane region" description="Helical" evidence="9">
    <location>
        <begin position="70"/>
        <end position="91"/>
    </location>
</feature>
<evidence type="ECO:0000256" key="8">
    <source>
        <dbReference type="ARBA" id="ARBA00023136"/>
    </source>
</evidence>
<dbReference type="Proteomes" id="UP000051681">
    <property type="component" value="Unassembled WGS sequence"/>
</dbReference>
<evidence type="ECO:0000256" key="4">
    <source>
        <dbReference type="ARBA" id="ARBA00022475"/>
    </source>
</evidence>
<dbReference type="AlphaFoldDB" id="A0A0N7M1F4"/>
<feature type="transmembrane region" description="Helical" evidence="9">
    <location>
        <begin position="312"/>
        <end position="334"/>
    </location>
</feature>
<proteinExistence type="inferred from homology"/>
<feature type="transmembrane region" description="Helical" evidence="9">
    <location>
        <begin position="133"/>
        <end position="153"/>
    </location>
</feature>
<dbReference type="GO" id="GO:0030001">
    <property type="term" value="P:metal ion transport"/>
    <property type="evidence" value="ECO:0007669"/>
    <property type="project" value="UniProtKB-ARBA"/>
</dbReference>
<evidence type="ECO:0000256" key="6">
    <source>
        <dbReference type="ARBA" id="ARBA00022989"/>
    </source>
</evidence>
<dbReference type="InterPro" id="IPR003445">
    <property type="entry name" value="Cat_transpt"/>
</dbReference>
<protein>
    <submittedName>
        <fullName evidence="10">Trk system potassium uptake protein TrkG</fullName>
    </submittedName>
</protein>
<dbReference type="PANTHER" id="PTHR32024">
    <property type="entry name" value="TRK SYSTEM POTASSIUM UPTAKE PROTEIN TRKG-RELATED"/>
    <property type="match status" value="1"/>
</dbReference>
<keyword evidence="7" id="KW-0406">Ion transport</keyword>
<keyword evidence="6 9" id="KW-1133">Transmembrane helix</keyword>
<keyword evidence="3" id="KW-0813">Transport</keyword>
<sequence length="504" mass="54193">MWARITRQPLFLLLTGIAAMAMLVPAVHGFLLGRALEGRAFLYSALLGILAVVLVSIARDGSARRRSEMGDLLGLFAAMSVLPLFLALPFYEALRTTSFLNAYAEMVSSLTTTGAAFFQAERLSDTLHLWRGMVGWMGGALIWVAAAAILAPLNLGGFEVTASAEPGQSDQLHGRHERIDPQRRIIRATKALLPIYSGLTFALWLMLTVIGDPPLVSLIHAMSIMASSGITPLASASQAESGVAGEAISALFMLFALSRLTFSSDTITTTRRGLHEDPEFRLGILIVLAVPLGLFLRHWVGSYAADEEQNLLQALGALWGGLYTTLSFLTTTGFESVEWETARNWSGLPTPGLIFLGLAMVGGGVATTAGGVKLLRVWALYLNGLREMDRLVHPSSVGRSQGMSRRIRRQGAFIAWIFFMMFALSLTLFTMIFAGFGSDLETALTLAIAGLSTTGPLVQIAPDEAVNLAALAPMAKLTFAAAMVLGRLEMLAFVALFAGQLLRR</sequence>
<dbReference type="RefSeq" id="WP_058317320.1">
    <property type="nucleotide sequence ID" value="NZ_CYSF01000002.1"/>
</dbReference>
<accession>A0A0N7M1F4</accession>
<feature type="transmembrane region" description="Helical" evidence="9">
    <location>
        <begin position="39"/>
        <end position="58"/>
    </location>
</feature>
<reference evidence="10 11" key="1">
    <citation type="submission" date="2015-09" db="EMBL/GenBank/DDBJ databases">
        <authorList>
            <consortium name="Swine Surveillance"/>
        </authorList>
    </citation>
    <scope>NUCLEOTIDE SEQUENCE [LARGE SCALE GENOMIC DNA]</scope>
    <source>
        <strain evidence="10 11">CECT 8383</strain>
    </source>
</reference>
<evidence type="ECO:0000256" key="5">
    <source>
        <dbReference type="ARBA" id="ARBA00022692"/>
    </source>
</evidence>
<keyword evidence="5 9" id="KW-0812">Transmembrane</keyword>
<dbReference type="Pfam" id="PF02386">
    <property type="entry name" value="TrkH"/>
    <property type="match status" value="1"/>
</dbReference>
<feature type="transmembrane region" description="Helical" evidence="9">
    <location>
        <begin position="413"/>
        <end position="436"/>
    </location>
</feature>
<gene>
    <name evidence="10" type="primary">trkG</name>
    <name evidence="10" type="ORF">TM5383_00338</name>
</gene>
<keyword evidence="4" id="KW-1003">Cell membrane</keyword>
<comment type="subcellular location">
    <subcellularLocation>
        <location evidence="1">Cell membrane</location>
        <topology evidence="1">Multi-pass membrane protein</topology>
    </subcellularLocation>
</comment>
<organism evidence="10 11">
    <name type="scientific">Thalassovita mediterranea</name>
    <dbReference type="NCBI Taxonomy" id="340021"/>
    <lineage>
        <taxon>Bacteria</taxon>
        <taxon>Pseudomonadati</taxon>
        <taxon>Pseudomonadota</taxon>
        <taxon>Alphaproteobacteria</taxon>
        <taxon>Rhodobacterales</taxon>
        <taxon>Roseobacteraceae</taxon>
        <taxon>Thalassovita</taxon>
    </lineage>
</organism>
<dbReference type="GO" id="GO:0005886">
    <property type="term" value="C:plasma membrane"/>
    <property type="evidence" value="ECO:0007669"/>
    <property type="project" value="UniProtKB-SubCell"/>
</dbReference>